<name>A0A9P0E3R7_NEZVI</name>
<dbReference type="AlphaFoldDB" id="A0A9P0E3R7"/>
<protein>
    <submittedName>
        <fullName evidence="1">Uncharacterized protein</fullName>
    </submittedName>
</protein>
<dbReference type="Proteomes" id="UP001152798">
    <property type="component" value="Chromosome 1"/>
</dbReference>
<evidence type="ECO:0000313" key="1">
    <source>
        <dbReference type="EMBL" id="CAH1391792.1"/>
    </source>
</evidence>
<reference evidence="1" key="1">
    <citation type="submission" date="2022-01" db="EMBL/GenBank/DDBJ databases">
        <authorList>
            <person name="King R."/>
        </authorList>
    </citation>
    <scope>NUCLEOTIDE SEQUENCE</scope>
</reference>
<accession>A0A9P0E3R7</accession>
<organism evidence="1 2">
    <name type="scientific">Nezara viridula</name>
    <name type="common">Southern green stink bug</name>
    <name type="synonym">Cimex viridulus</name>
    <dbReference type="NCBI Taxonomy" id="85310"/>
    <lineage>
        <taxon>Eukaryota</taxon>
        <taxon>Metazoa</taxon>
        <taxon>Ecdysozoa</taxon>
        <taxon>Arthropoda</taxon>
        <taxon>Hexapoda</taxon>
        <taxon>Insecta</taxon>
        <taxon>Pterygota</taxon>
        <taxon>Neoptera</taxon>
        <taxon>Paraneoptera</taxon>
        <taxon>Hemiptera</taxon>
        <taxon>Heteroptera</taxon>
        <taxon>Panheteroptera</taxon>
        <taxon>Pentatomomorpha</taxon>
        <taxon>Pentatomoidea</taxon>
        <taxon>Pentatomidae</taxon>
        <taxon>Pentatominae</taxon>
        <taxon>Nezara</taxon>
    </lineage>
</organism>
<dbReference type="EMBL" id="OV725077">
    <property type="protein sequence ID" value="CAH1391792.1"/>
    <property type="molecule type" value="Genomic_DNA"/>
</dbReference>
<gene>
    <name evidence="1" type="ORF">NEZAVI_LOCUS2727</name>
</gene>
<keyword evidence="2" id="KW-1185">Reference proteome</keyword>
<sequence length="62" mass="6847">MTIGIKGLCMDLRCGHPLLHKFCVCDAISLKVLLMPEPRGNGKLKTDLQETLSDSCMDQSKL</sequence>
<evidence type="ECO:0000313" key="2">
    <source>
        <dbReference type="Proteomes" id="UP001152798"/>
    </source>
</evidence>
<proteinExistence type="predicted"/>